<dbReference type="InterPro" id="IPR042448">
    <property type="entry name" value="CCNB1IP1"/>
</dbReference>
<dbReference type="WBParaSite" id="TTAC_0000230901-mRNA-1">
    <property type="protein sequence ID" value="TTAC_0000230901-mRNA-1"/>
    <property type="gene ID" value="TTAC_0000230901"/>
</dbReference>
<name>A0A0R3WNH1_HYDTA</name>
<evidence type="ECO:0000313" key="2">
    <source>
        <dbReference type="WBParaSite" id="TTAC_0000230901-mRNA-1"/>
    </source>
</evidence>
<organism evidence="2">
    <name type="scientific">Hydatigena taeniaeformis</name>
    <name type="common">Feline tapeworm</name>
    <name type="synonym">Taenia taeniaeformis</name>
    <dbReference type="NCBI Taxonomy" id="6205"/>
    <lineage>
        <taxon>Eukaryota</taxon>
        <taxon>Metazoa</taxon>
        <taxon>Spiralia</taxon>
        <taxon>Lophotrochozoa</taxon>
        <taxon>Platyhelminthes</taxon>
        <taxon>Cestoda</taxon>
        <taxon>Eucestoda</taxon>
        <taxon>Cyclophyllidea</taxon>
        <taxon>Taeniidae</taxon>
        <taxon>Hydatigera</taxon>
    </lineage>
</organism>
<sequence length="278" mass="31498">LACNYRKCRQPLVETAIVTICQHIFCLSHGPSLEAGQHRTNCPACNSSLDRNANDFIEVDLQPSDRFKSLILAGQSPDIILDITKRAITFFVLQQSLGSQFLEYVAAKSIEKTRSIEKELKSLMLKMKEENSVYEHMKKALTQECEELRSKLIASDQKLSHLERECQKLRISARNANNSTSNEAQLMNRSFAHPNNIAKSSWKSDLKRTHREMHASPDSLSDYSPLRSTMRVHQDGQIFGQPLIPDRGSPFRFVPINSLNPDTEKGSSTKAFQFPFGK</sequence>
<keyword evidence="1" id="KW-0175">Coiled coil</keyword>
<dbReference type="GO" id="GO:0007131">
    <property type="term" value="P:reciprocal meiotic recombination"/>
    <property type="evidence" value="ECO:0007669"/>
    <property type="project" value="InterPro"/>
</dbReference>
<dbReference type="PANTHER" id="PTHR14305:SF0">
    <property type="entry name" value="E3 UBIQUITIN-PROTEIN LIGASE CCNB1IP1"/>
    <property type="match status" value="1"/>
</dbReference>
<dbReference type="STRING" id="6205.A0A0R3WNH1"/>
<reference evidence="2" key="1">
    <citation type="submission" date="2017-02" db="UniProtKB">
        <authorList>
            <consortium name="WormBaseParasite"/>
        </authorList>
    </citation>
    <scope>IDENTIFICATION</scope>
</reference>
<dbReference type="GO" id="GO:0061630">
    <property type="term" value="F:ubiquitin protein ligase activity"/>
    <property type="evidence" value="ECO:0007669"/>
    <property type="project" value="InterPro"/>
</dbReference>
<dbReference type="AlphaFoldDB" id="A0A0R3WNH1"/>
<feature type="coiled-coil region" evidence="1">
    <location>
        <begin position="131"/>
        <end position="179"/>
    </location>
</feature>
<evidence type="ECO:0000256" key="1">
    <source>
        <dbReference type="SAM" id="Coils"/>
    </source>
</evidence>
<protein>
    <submittedName>
        <fullName evidence="2">RING-type domain-containing protein</fullName>
    </submittedName>
</protein>
<accession>A0A0R3WNH1</accession>
<dbReference type="PANTHER" id="PTHR14305">
    <property type="entry name" value="E3 UBIQUITIN-PROTEIN LIGASE CCNB1IP1"/>
    <property type="match status" value="1"/>
</dbReference>
<proteinExistence type="predicted"/>
<dbReference type="GO" id="GO:0000795">
    <property type="term" value="C:synaptonemal complex"/>
    <property type="evidence" value="ECO:0007669"/>
    <property type="project" value="InterPro"/>
</dbReference>